<protein>
    <submittedName>
        <fullName evidence="1">Uncharacterized protein</fullName>
    </submittedName>
</protein>
<dbReference type="AlphaFoldDB" id="A0A1G7F336"/>
<evidence type="ECO:0000313" key="1">
    <source>
        <dbReference type="EMBL" id="SDE70166.1"/>
    </source>
</evidence>
<accession>A0A1G7F336</accession>
<sequence length="48" mass="5582">MYTLKAVSDSDAAFLYLGKRFSIIGQNTQFWETKNDAFLVRYEVPFLS</sequence>
<gene>
    <name evidence="1" type="ORF">SAMN04487996_106247</name>
</gene>
<keyword evidence="2" id="KW-1185">Reference proteome</keyword>
<dbReference type="Proteomes" id="UP000198748">
    <property type="component" value="Unassembled WGS sequence"/>
</dbReference>
<organism evidence="1 2">
    <name type="scientific">Dyadobacter soli</name>
    <dbReference type="NCBI Taxonomy" id="659014"/>
    <lineage>
        <taxon>Bacteria</taxon>
        <taxon>Pseudomonadati</taxon>
        <taxon>Bacteroidota</taxon>
        <taxon>Cytophagia</taxon>
        <taxon>Cytophagales</taxon>
        <taxon>Spirosomataceae</taxon>
        <taxon>Dyadobacter</taxon>
    </lineage>
</organism>
<dbReference type="EMBL" id="FNAN01000006">
    <property type="protein sequence ID" value="SDE70166.1"/>
    <property type="molecule type" value="Genomic_DNA"/>
</dbReference>
<name>A0A1G7F336_9BACT</name>
<reference evidence="2" key="1">
    <citation type="submission" date="2016-10" db="EMBL/GenBank/DDBJ databases">
        <authorList>
            <person name="Varghese N."/>
            <person name="Submissions S."/>
        </authorList>
    </citation>
    <scope>NUCLEOTIDE SEQUENCE [LARGE SCALE GENOMIC DNA]</scope>
    <source>
        <strain evidence="2">DSM 25329</strain>
    </source>
</reference>
<evidence type="ECO:0000313" key="2">
    <source>
        <dbReference type="Proteomes" id="UP000198748"/>
    </source>
</evidence>
<proteinExistence type="predicted"/>
<dbReference type="STRING" id="659014.SAMN04487996_106247"/>